<feature type="domain" description="Tetrapyrrole methylase" evidence="8">
    <location>
        <begin position="26"/>
        <end position="247"/>
    </location>
</feature>
<dbReference type="InterPro" id="IPR014776">
    <property type="entry name" value="4pyrrole_Mease_sub2"/>
</dbReference>
<comment type="similarity">
    <text evidence="1">Belongs to the precorrin methyltransferase family.</text>
</comment>
<name>A0ABN6PVL4_9BURK</name>
<dbReference type="InterPro" id="IPR000878">
    <property type="entry name" value="4pyrrol_Mease"/>
</dbReference>
<dbReference type="PANTHER" id="PTHR45790">
    <property type="entry name" value="SIROHEME SYNTHASE-RELATED"/>
    <property type="match status" value="1"/>
</dbReference>
<dbReference type="SUPFAM" id="SSF53790">
    <property type="entry name" value="Tetrapyrrole methylase"/>
    <property type="match status" value="1"/>
</dbReference>
<dbReference type="EC" id="2.1.1.107" evidence="2"/>
<reference evidence="9" key="1">
    <citation type="submission" date="2022-04" db="EMBL/GenBank/DDBJ databases">
        <title>Whole genome sequence of Sphaerotilus sp. FB-5.</title>
        <authorList>
            <person name="Takeda M."/>
            <person name="Narihara S."/>
            <person name="Akimoto M."/>
            <person name="Akimoto R."/>
            <person name="Nishiyashiki S."/>
            <person name="Murakami T."/>
        </authorList>
    </citation>
    <scope>NUCLEOTIDE SEQUENCE</scope>
    <source>
        <strain evidence="9">FB-5</strain>
    </source>
</reference>
<evidence type="ECO:0000256" key="2">
    <source>
        <dbReference type="ARBA" id="ARBA00012162"/>
    </source>
</evidence>
<keyword evidence="6" id="KW-0627">Porphyrin biosynthesis</keyword>
<dbReference type="Gene3D" id="3.30.950.10">
    <property type="entry name" value="Methyltransferase, Cobalt-precorrin-4 Transmethylase, Domain 2"/>
    <property type="match status" value="1"/>
</dbReference>
<evidence type="ECO:0000256" key="1">
    <source>
        <dbReference type="ARBA" id="ARBA00005879"/>
    </source>
</evidence>
<gene>
    <name evidence="9" type="ORF">CATMQ487_45870</name>
</gene>
<keyword evidence="10" id="KW-1185">Reference proteome</keyword>
<dbReference type="InterPro" id="IPR050161">
    <property type="entry name" value="Siro_Cobalamin_biosynth"/>
</dbReference>
<dbReference type="InterPro" id="IPR003043">
    <property type="entry name" value="Uropor_MeTrfase_CS"/>
</dbReference>
<comment type="pathway">
    <text evidence="7">Porphyrin-containing compound metabolism; siroheme biosynthesis; precorrin-2 from uroporphyrinogen III: step 1/1.</text>
</comment>
<dbReference type="Gene3D" id="3.40.1010.10">
    <property type="entry name" value="Cobalt-precorrin-4 Transmethylase, Domain 1"/>
    <property type="match status" value="1"/>
</dbReference>
<evidence type="ECO:0000313" key="10">
    <source>
        <dbReference type="Proteomes" id="UP001057498"/>
    </source>
</evidence>
<protein>
    <recommendedName>
        <fullName evidence="2">uroporphyrinogen-III C-methyltransferase</fullName>
        <ecNumber evidence="2">2.1.1.107</ecNumber>
    </recommendedName>
</protein>
<proteinExistence type="inferred from homology"/>
<dbReference type="Proteomes" id="UP001057498">
    <property type="component" value="Chromosome"/>
</dbReference>
<sequence>MAMNMLDDRSRLRPAADAAPQAPGFVSLIGAGPGDPELLTLKAARLLGNARLLLYDHLVSREVLRLVPDDADLIYVGKEAGQHTLGQEAIVELMLRLARSGRSLVRLKGGDPYIFGRGGEEALALAAAGIPFEVVPGISAAQGAAAAAGIPLTHRDHATAVTYVTGHGRADRCHTTAPGDDPDAPDVDWAALARPHQTLVIYMGLGRLPQISAQLIAHGMPMDTPAALVERASLPDQRCVVGCLRDLPALAVAEGIKAPALILVGTVVGLQAQLNPARMAALCGTATRGAAMALTELRSR</sequence>
<dbReference type="InterPro" id="IPR014777">
    <property type="entry name" value="4pyrrole_Mease_sub1"/>
</dbReference>
<dbReference type="NCBIfam" id="NF004790">
    <property type="entry name" value="PRK06136.1"/>
    <property type="match status" value="1"/>
</dbReference>
<evidence type="ECO:0000256" key="5">
    <source>
        <dbReference type="ARBA" id="ARBA00022691"/>
    </source>
</evidence>
<keyword evidence="3" id="KW-0489">Methyltransferase</keyword>
<keyword evidence="5" id="KW-0949">S-adenosyl-L-methionine</keyword>
<keyword evidence="4" id="KW-0808">Transferase</keyword>
<evidence type="ECO:0000313" key="9">
    <source>
        <dbReference type="EMBL" id="BDI07617.1"/>
    </source>
</evidence>
<dbReference type="NCBIfam" id="TIGR01469">
    <property type="entry name" value="cobA_cysG_Cterm"/>
    <property type="match status" value="1"/>
</dbReference>
<accession>A0ABN6PVL4</accession>
<evidence type="ECO:0000256" key="3">
    <source>
        <dbReference type="ARBA" id="ARBA00022603"/>
    </source>
</evidence>
<organism evidence="9 10">
    <name type="scientific">Sphaerotilus microaerophilus</name>
    <dbReference type="NCBI Taxonomy" id="2914710"/>
    <lineage>
        <taxon>Bacteria</taxon>
        <taxon>Pseudomonadati</taxon>
        <taxon>Pseudomonadota</taxon>
        <taxon>Betaproteobacteria</taxon>
        <taxon>Burkholderiales</taxon>
        <taxon>Sphaerotilaceae</taxon>
        <taxon>Sphaerotilus</taxon>
    </lineage>
</organism>
<dbReference type="InterPro" id="IPR035996">
    <property type="entry name" value="4pyrrol_Methylase_sf"/>
</dbReference>
<evidence type="ECO:0000256" key="7">
    <source>
        <dbReference type="ARBA" id="ARBA00025705"/>
    </source>
</evidence>
<dbReference type="PROSITE" id="PS00839">
    <property type="entry name" value="SUMT_1"/>
    <property type="match status" value="1"/>
</dbReference>
<evidence type="ECO:0000256" key="4">
    <source>
        <dbReference type="ARBA" id="ARBA00022679"/>
    </source>
</evidence>
<dbReference type="Pfam" id="PF00590">
    <property type="entry name" value="TP_methylase"/>
    <property type="match status" value="1"/>
</dbReference>
<evidence type="ECO:0000256" key="6">
    <source>
        <dbReference type="ARBA" id="ARBA00023244"/>
    </source>
</evidence>
<dbReference type="EMBL" id="AP025730">
    <property type="protein sequence ID" value="BDI07617.1"/>
    <property type="molecule type" value="Genomic_DNA"/>
</dbReference>
<dbReference type="PANTHER" id="PTHR45790:SF3">
    <property type="entry name" value="S-ADENOSYL-L-METHIONINE-DEPENDENT UROPORPHYRINOGEN III METHYLTRANSFERASE, CHLOROPLASTIC"/>
    <property type="match status" value="1"/>
</dbReference>
<dbReference type="CDD" id="cd11642">
    <property type="entry name" value="SUMT"/>
    <property type="match status" value="1"/>
</dbReference>
<dbReference type="InterPro" id="IPR006366">
    <property type="entry name" value="CobA/CysG_C"/>
</dbReference>
<evidence type="ECO:0000259" key="8">
    <source>
        <dbReference type="Pfam" id="PF00590"/>
    </source>
</evidence>